<organism evidence="1 2">
    <name type="scientific">Fusarium oxysporum f. sp. raphani 54005</name>
    <dbReference type="NCBI Taxonomy" id="1089458"/>
    <lineage>
        <taxon>Eukaryota</taxon>
        <taxon>Fungi</taxon>
        <taxon>Dikarya</taxon>
        <taxon>Ascomycota</taxon>
        <taxon>Pezizomycotina</taxon>
        <taxon>Sordariomycetes</taxon>
        <taxon>Hypocreomycetidae</taxon>
        <taxon>Hypocreales</taxon>
        <taxon>Nectriaceae</taxon>
        <taxon>Fusarium</taxon>
        <taxon>Fusarium oxysporum species complex</taxon>
    </lineage>
</organism>
<proteinExistence type="predicted"/>
<evidence type="ECO:0000313" key="2">
    <source>
        <dbReference type="Proteomes" id="UP000030663"/>
    </source>
</evidence>
<gene>
    <name evidence="1" type="ORF">FOQG_11022</name>
</gene>
<name>X0BSD8_FUSOX</name>
<sequence>MRLCLAPVRPSIGGPDLRWGHRHRHGIGFRI</sequence>
<reference evidence="1 2" key="1">
    <citation type="submission" date="2011-11" db="EMBL/GenBank/DDBJ databases">
        <title>The Genome Sequence of Fusarium oxysporum PHW815.</title>
        <authorList>
            <consortium name="The Broad Institute Genome Sequencing Platform"/>
            <person name="Ma L.-J."/>
            <person name="Gale L.R."/>
            <person name="Schwartz D.C."/>
            <person name="Zhou S."/>
            <person name="Corby-Kistler H."/>
            <person name="Young S.K."/>
            <person name="Zeng Q."/>
            <person name="Gargeya S."/>
            <person name="Fitzgerald M."/>
            <person name="Haas B."/>
            <person name="Abouelleil A."/>
            <person name="Alvarado L."/>
            <person name="Arachchi H.M."/>
            <person name="Berlin A."/>
            <person name="Brown A."/>
            <person name="Chapman S.B."/>
            <person name="Chen Z."/>
            <person name="Dunbar C."/>
            <person name="Freedman E."/>
            <person name="Gearin G."/>
            <person name="Goldberg J."/>
            <person name="Griggs A."/>
            <person name="Gujja S."/>
            <person name="Heiman D."/>
            <person name="Howarth C."/>
            <person name="Larson L."/>
            <person name="Lui A."/>
            <person name="MacDonald P.J.P."/>
            <person name="Montmayeur A."/>
            <person name="Murphy C."/>
            <person name="Neiman D."/>
            <person name="Pearson M."/>
            <person name="Priest M."/>
            <person name="Roberts A."/>
            <person name="Saif S."/>
            <person name="Shea T."/>
            <person name="Shenoy N."/>
            <person name="Sisk P."/>
            <person name="Stolte C."/>
            <person name="Sykes S."/>
            <person name="Wortman J."/>
            <person name="Nusbaum C."/>
            <person name="Birren B."/>
        </authorList>
    </citation>
    <scope>NUCLEOTIDE SEQUENCE [LARGE SCALE GENOMIC DNA]</scope>
    <source>
        <strain evidence="1 2">54005</strain>
    </source>
</reference>
<evidence type="ECO:0000313" key="1">
    <source>
        <dbReference type="EMBL" id="EXK85090.1"/>
    </source>
</evidence>
<dbReference type="Proteomes" id="UP000030663">
    <property type="component" value="Unassembled WGS sequence"/>
</dbReference>
<dbReference type="AlphaFoldDB" id="X0BSD8"/>
<accession>X0BSD8</accession>
<protein>
    <submittedName>
        <fullName evidence="1">Uncharacterized protein</fullName>
    </submittedName>
</protein>
<keyword evidence="2" id="KW-1185">Reference proteome</keyword>
<dbReference type="EMBL" id="JH658392">
    <property type="protein sequence ID" value="EXK85090.1"/>
    <property type="molecule type" value="Genomic_DNA"/>
</dbReference>
<dbReference type="HOGENOM" id="CLU_3399503_0_0_1"/>